<sequence length="227" mass="26082">MNGDYSERLSQESECRNEEEYGILERASAIALGVLKEIEALAGTTTCKSVQLVRLKKWAQEQGCWFCDRTQLGEFFDRGSENETYLSPDQNFIIKLNDFRYSDDNLTTFFERIKAHNKYFDACPYRMIGFGENSDGKVCAVLVQRFVHSVRLATNQETHDELIRLGFHPEDNGEYYTNGHHDIFDAVEGNVLMGDDGHIYFIDTIIYPSDTGGYETYRSLSPRCSKK</sequence>
<organism evidence="1 2">
    <name type="scientific">Prevotella communis</name>
    <dbReference type="NCBI Taxonomy" id="2913614"/>
    <lineage>
        <taxon>Bacteria</taxon>
        <taxon>Pseudomonadati</taxon>
        <taxon>Bacteroidota</taxon>
        <taxon>Bacteroidia</taxon>
        <taxon>Bacteroidales</taxon>
        <taxon>Prevotellaceae</taxon>
        <taxon>Prevotella</taxon>
    </lineage>
</organism>
<dbReference type="Proteomes" id="UP000199134">
    <property type="component" value="Unassembled WGS sequence"/>
</dbReference>
<dbReference type="AlphaFoldDB" id="A0A1H0KME8"/>
<dbReference type="EMBL" id="FNIW01000027">
    <property type="protein sequence ID" value="SDO56931.1"/>
    <property type="molecule type" value="Genomic_DNA"/>
</dbReference>
<dbReference type="Pfam" id="PF18762">
    <property type="entry name" value="Kinase-PolyVal"/>
    <property type="match status" value="1"/>
</dbReference>
<gene>
    <name evidence="1" type="ORF">SAMN04487900_1278</name>
</gene>
<reference evidence="2" key="1">
    <citation type="submission" date="2016-10" db="EMBL/GenBank/DDBJ databases">
        <authorList>
            <person name="de Groot N.N."/>
        </authorList>
    </citation>
    <scope>NUCLEOTIDE SEQUENCE [LARGE SCALE GENOMIC DNA]</scope>
    <source>
        <strain evidence="2">BP1-145</strain>
    </source>
</reference>
<dbReference type="RefSeq" id="WP_176757056.1">
    <property type="nucleotide sequence ID" value="NZ_FNIW01000027.1"/>
</dbReference>
<protein>
    <submittedName>
        <fullName evidence="1">Uncharacterized protein</fullName>
    </submittedName>
</protein>
<comment type="caution">
    <text evidence="1">The sequence shown here is derived from an EMBL/GenBank/DDBJ whole genome shotgun (WGS) entry which is preliminary data.</text>
</comment>
<evidence type="ECO:0000313" key="1">
    <source>
        <dbReference type="EMBL" id="SDO56931.1"/>
    </source>
</evidence>
<evidence type="ECO:0000313" key="2">
    <source>
        <dbReference type="Proteomes" id="UP000199134"/>
    </source>
</evidence>
<name>A0A1H0KME8_9BACT</name>
<accession>A0A1H0KME8</accession>
<proteinExistence type="predicted"/>
<dbReference type="InterPro" id="IPR041055">
    <property type="entry name" value="Kinase-PolyVal"/>
</dbReference>